<dbReference type="AlphaFoldDB" id="A0A383V621"/>
<evidence type="ECO:0000313" key="1">
    <source>
        <dbReference type="EMBL" id="SZX60541.1"/>
    </source>
</evidence>
<dbReference type="EMBL" id="FNXT01000074">
    <property type="protein sequence ID" value="SZX60541.1"/>
    <property type="molecule type" value="Genomic_DNA"/>
</dbReference>
<dbReference type="Proteomes" id="UP000256970">
    <property type="component" value="Unassembled WGS sequence"/>
</dbReference>
<name>A0A383V621_TETOB</name>
<evidence type="ECO:0000313" key="2">
    <source>
        <dbReference type="Proteomes" id="UP000256970"/>
    </source>
</evidence>
<gene>
    <name evidence="1" type="ORF">BQ4739_LOCUS1079</name>
</gene>
<proteinExistence type="predicted"/>
<keyword evidence="2" id="KW-1185">Reference proteome</keyword>
<reference evidence="1 2" key="1">
    <citation type="submission" date="2016-10" db="EMBL/GenBank/DDBJ databases">
        <authorList>
            <person name="Cai Z."/>
        </authorList>
    </citation>
    <scope>NUCLEOTIDE SEQUENCE [LARGE SCALE GENOMIC DNA]</scope>
</reference>
<organism evidence="1 2">
    <name type="scientific">Tetradesmus obliquus</name>
    <name type="common">Green alga</name>
    <name type="synonym">Acutodesmus obliquus</name>
    <dbReference type="NCBI Taxonomy" id="3088"/>
    <lineage>
        <taxon>Eukaryota</taxon>
        <taxon>Viridiplantae</taxon>
        <taxon>Chlorophyta</taxon>
        <taxon>core chlorophytes</taxon>
        <taxon>Chlorophyceae</taxon>
        <taxon>CS clade</taxon>
        <taxon>Sphaeropleales</taxon>
        <taxon>Scenedesmaceae</taxon>
        <taxon>Tetradesmus</taxon>
    </lineage>
</organism>
<accession>A0A383V621</accession>
<sequence length="73" mass="7956">MDPQQVEQGKEEIAQEMFGKSFDELEPHDRQRVGGKVGGGLRGGQLADPDRAPEPPAVKFGEDNPAPGQREDK</sequence>
<protein>
    <submittedName>
        <fullName evidence="1">Uncharacterized protein</fullName>
    </submittedName>
</protein>